<evidence type="ECO:0000256" key="1">
    <source>
        <dbReference type="ARBA" id="ARBA00022723"/>
    </source>
</evidence>
<dbReference type="GO" id="GO:0005975">
    <property type="term" value="P:carbohydrate metabolic process"/>
    <property type="evidence" value="ECO:0007669"/>
    <property type="project" value="InterPro"/>
</dbReference>
<evidence type="ECO:0000256" key="2">
    <source>
        <dbReference type="ARBA" id="ARBA00022842"/>
    </source>
</evidence>
<proteinExistence type="predicted"/>
<keyword evidence="1" id="KW-0479">Metal-binding</keyword>
<dbReference type="InterPro" id="IPR036900">
    <property type="entry name" value="A-D-PHexomutase_C_sf"/>
</dbReference>
<accession>A0A923NE61</accession>
<dbReference type="EMBL" id="JACRWC010000107">
    <property type="protein sequence ID" value="MBC6000087.1"/>
    <property type="molecule type" value="Genomic_DNA"/>
</dbReference>
<dbReference type="SUPFAM" id="SSF55957">
    <property type="entry name" value="Phosphoglucomutase, C-terminal domain"/>
    <property type="match status" value="1"/>
</dbReference>
<evidence type="ECO:0000256" key="3">
    <source>
        <dbReference type="ARBA" id="ARBA00023235"/>
    </source>
</evidence>
<dbReference type="PANTHER" id="PTHR45745">
    <property type="entry name" value="PHOSPHOMANNOMUTASE 45A"/>
    <property type="match status" value="1"/>
</dbReference>
<dbReference type="Proteomes" id="UP000644115">
    <property type="component" value="Unassembled WGS sequence"/>
</dbReference>
<gene>
    <name evidence="5" type="ORF">H8876_08755</name>
</gene>
<dbReference type="SUPFAM" id="SSF53738">
    <property type="entry name" value="Phosphoglucomutase, first 3 domains"/>
    <property type="match status" value="1"/>
</dbReference>
<evidence type="ECO:0000259" key="4">
    <source>
        <dbReference type="Pfam" id="PF02880"/>
    </source>
</evidence>
<evidence type="ECO:0000313" key="6">
    <source>
        <dbReference type="Proteomes" id="UP000644115"/>
    </source>
</evidence>
<dbReference type="GO" id="GO:0046872">
    <property type="term" value="F:metal ion binding"/>
    <property type="evidence" value="ECO:0007669"/>
    <property type="project" value="UniProtKB-KW"/>
</dbReference>
<dbReference type="AlphaFoldDB" id="A0A923NE61"/>
<dbReference type="GO" id="GO:0008973">
    <property type="term" value="F:phosphopentomutase activity"/>
    <property type="evidence" value="ECO:0007669"/>
    <property type="project" value="TreeGrafter"/>
</dbReference>
<keyword evidence="3" id="KW-0413">Isomerase</keyword>
<name>A0A923NE61_9FIRM</name>
<dbReference type="GO" id="GO:0006166">
    <property type="term" value="P:purine ribonucleoside salvage"/>
    <property type="evidence" value="ECO:0007669"/>
    <property type="project" value="TreeGrafter"/>
</dbReference>
<dbReference type="InterPro" id="IPR016055">
    <property type="entry name" value="A-D-PHexomutase_a/b/a-I/II/III"/>
</dbReference>
<sequence length="178" mass="19695">MEACGKADSYIFGFEESYGYLSGSYVRDKDAVDAYLLICEMFCYYASQGISLLDRLHMSYEQYGYCLNRVHSYSFEGAAGFETMQKIMAGFRTLSDHLCGYVIEQKLDYAQGINGLPKADVVKFILEDNCSVIVGTSGTEPKIKVYVTVCADSGKISTAAESDGRDDAGCSSRDRILR</sequence>
<keyword evidence="6" id="KW-1185">Reference proteome</keyword>
<dbReference type="PANTHER" id="PTHR45745:SF1">
    <property type="entry name" value="PHOSPHOGLUCOMUTASE 2B-RELATED"/>
    <property type="match status" value="1"/>
</dbReference>
<dbReference type="InterPro" id="IPR005846">
    <property type="entry name" value="A-D-PHexomutase_a/b/a-III"/>
</dbReference>
<dbReference type="Pfam" id="PF02880">
    <property type="entry name" value="PGM_PMM_III"/>
    <property type="match status" value="1"/>
</dbReference>
<protein>
    <recommendedName>
        <fullName evidence="4">Alpha-D-phosphohexomutase alpha/beta/alpha domain-containing protein</fullName>
    </recommendedName>
</protein>
<feature type="domain" description="Alpha-D-phosphohexomutase alpha/beta/alpha" evidence="4">
    <location>
        <begin position="8"/>
        <end position="55"/>
    </location>
</feature>
<dbReference type="Gene3D" id="3.40.120.10">
    <property type="entry name" value="Alpha-D-Glucose-1,6-Bisphosphate, subunit A, domain 3"/>
    <property type="match status" value="1"/>
</dbReference>
<dbReference type="RefSeq" id="WP_346727852.1">
    <property type="nucleotide sequence ID" value="NZ_JACRWC010000107.1"/>
</dbReference>
<organism evidence="5 6">
    <name type="scientific">Lentihominibacter faecis</name>
    <dbReference type="NCBI Taxonomy" id="2764712"/>
    <lineage>
        <taxon>Bacteria</taxon>
        <taxon>Bacillati</taxon>
        <taxon>Bacillota</taxon>
        <taxon>Clostridia</taxon>
        <taxon>Peptostreptococcales</taxon>
        <taxon>Anaerovoracaceae</taxon>
        <taxon>Lentihominibacter</taxon>
    </lineage>
</organism>
<reference evidence="5" key="1">
    <citation type="submission" date="2020-08" db="EMBL/GenBank/DDBJ databases">
        <authorList>
            <person name="Liu C."/>
            <person name="Sun Q."/>
        </authorList>
    </citation>
    <scope>NUCLEOTIDE SEQUENCE</scope>
    <source>
        <strain evidence="5">BX16</strain>
    </source>
</reference>
<keyword evidence="2" id="KW-0460">Magnesium</keyword>
<evidence type="ECO:0000313" key="5">
    <source>
        <dbReference type="EMBL" id="MBC6000087.1"/>
    </source>
</evidence>
<comment type="caution">
    <text evidence="5">The sequence shown here is derived from an EMBL/GenBank/DDBJ whole genome shotgun (WGS) entry which is preliminary data.</text>
</comment>